<feature type="transmembrane region" description="Helical" evidence="14">
    <location>
        <begin position="469"/>
        <end position="489"/>
    </location>
</feature>
<dbReference type="RefSeq" id="WP_088860925.1">
    <property type="nucleotide sequence ID" value="NZ_CP022115.1"/>
</dbReference>
<comment type="catalytic activity">
    <reaction evidence="1">
        <text>ATP + protein L-histidine = ADP + protein N-phospho-L-histidine.</text>
        <dbReference type="EC" id="2.7.13.3"/>
    </reaction>
</comment>
<evidence type="ECO:0000256" key="4">
    <source>
        <dbReference type="ARBA" id="ARBA00022553"/>
    </source>
</evidence>
<dbReference type="InterPro" id="IPR003661">
    <property type="entry name" value="HisK_dim/P_dom"/>
</dbReference>
<dbReference type="Gene3D" id="1.20.120.620">
    <property type="entry name" value="Backbone structure of the membrane domain of e. Coli histidine kinase receptor kdpd"/>
    <property type="match status" value="1"/>
</dbReference>
<comment type="function">
    <text evidence="13">Member of the two-component regulatory system KdpD/KdpE involved in the regulation of the kdp operon. KdpD may function as a membrane-associated protein kinase that phosphorylates KdpE in response to environmental signals.</text>
</comment>
<dbReference type="Gene3D" id="1.10.287.130">
    <property type="match status" value="1"/>
</dbReference>
<evidence type="ECO:0000256" key="8">
    <source>
        <dbReference type="ARBA" id="ARBA00022777"/>
    </source>
</evidence>
<feature type="transmembrane region" description="Helical" evidence="14">
    <location>
        <begin position="411"/>
        <end position="434"/>
    </location>
</feature>
<feature type="domain" description="Histidine kinase" evidence="15">
    <location>
        <begin position="659"/>
        <end position="870"/>
    </location>
</feature>
<keyword evidence="11" id="KW-0902">Two-component regulatory system</keyword>
<dbReference type="FunFam" id="1.10.287.130:FF:000001">
    <property type="entry name" value="Two-component sensor histidine kinase"/>
    <property type="match status" value="1"/>
</dbReference>
<comment type="subcellular location">
    <subcellularLocation>
        <location evidence="2">Membrane</location>
        <topology evidence="2">Multi-pass membrane protein</topology>
    </subcellularLocation>
</comment>
<dbReference type="CDD" id="cd00082">
    <property type="entry name" value="HisKA"/>
    <property type="match status" value="1"/>
</dbReference>
<dbReference type="SUPFAM" id="SSF47384">
    <property type="entry name" value="Homodimeric domain of signal transducing histidine kinase"/>
    <property type="match status" value="1"/>
</dbReference>
<dbReference type="InterPro" id="IPR036890">
    <property type="entry name" value="HATPase_C_sf"/>
</dbReference>
<dbReference type="Proteomes" id="UP000197424">
    <property type="component" value="Chromosome"/>
</dbReference>
<evidence type="ECO:0000259" key="15">
    <source>
        <dbReference type="PROSITE" id="PS50109"/>
    </source>
</evidence>
<dbReference type="Pfam" id="PF02518">
    <property type="entry name" value="HATPase_c"/>
    <property type="match status" value="1"/>
</dbReference>
<evidence type="ECO:0000256" key="12">
    <source>
        <dbReference type="ARBA" id="ARBA00023136"/>
    </source>
</evidence>
<dbReference type="Gene3D" id="3.40.50.620">
    <property type="entry name" value="HUPs"/>
    <property type="match status" value="1"/>
</dbReference>
<accession>A0A248LJ44</accession>
<gene>
    <name evidence="16" type="primary">kdpD</name>
    <name evidence="16" type="ORF">LHGZ1_1937</name>
</gene>
<evidence type="ECO:0000256" key="3">
    <source>
        <dbReference type="ARBA" id="ARBA00012438"/>
    </source>
</evidence>
<name>A0A248LJ44_9NEIS</name>
<evidence type="ECO:0000256" key="11">
    <source>
        <dbReference type="ARBA" id="ARBA00023012"/>
    </source>
</evidence>
<evidence type="ECO:0000256" key="1">
    <source>
        <dbReference type="ARBA" id="ARBA00000085"/>
    </source>
</evidence>
<dbReference type="GO" id="GO:0000155">
    <property type="term" value="F:phosphorelay sensor kinase activity"/>
    <property type="evidence" value="ECO:0007669"/>
    <property type="project" value="InterPro"/>
</dbReference>
<evidence type="ECO:0000256" key="6">
    <source>
        <dbReference type="ARBA" id="ARBA00022692"/>
    </source>
</evidence>
<dbReference type="InterPro" id="IPR003018">
    <property type="entry name" value="GAF"/>
</dbReference>
<keyword evidence="9" id="KW-0067">ATP-binding</keyword>
<keyword evidence="10 14" id="KW-1133">Transmembrane helix</keyword>
<dbReference type="PROSITE" id="PS50109">
    <property type="entry name" value="HIS_KIN"/>
    <property type="match status" value="1"/>
</dbReference>
<dbReference type="CDD" id="cd00075">
    <property type="entry name" value="HATPase"/>
    <property type="match status" value="1"/>
</dbReference>
<keyword evidence="6 14" id="KW-0812">Transmembrane</keyword>
<dbReference type="Gene3D" id="3.30.565.10">
    <property type="entry name" value="Histidine kinase-like ATPase, C-terminal domain"/>
    <property type="match status" value="1"/>
</dbReference>
<dbReference type="GO" id="GO:0042802">
    <property type="term" value="F:identical protein binding"/>
    <property type="evidence" value="ECO:0007669"/>
    <property type="project" value="UniProtKB-ARBA"/>
</dbReference>
<dbReference type="InterPro" id="IPR052023">
    <property type="entry name" value="Histidine_kinase_KdpD"/>
</dbReference>
<evidence type="ECO:0000256" key="14">
    <source>
        <dbReference type="SAM" id="Phobius"/>
    </source>
</evidence>
<evidence type="ECO:0000256" key="2">
    <source>
        <dbReference type="ARBA" id="ARBA00004141"/>
    </source>
</evidence>
<proteinExistence type="predicted"/>
<dbReference type="AlphaFoldDB" id="A0A248LJ44"/>
<dbReference type="GO" id="GO:0005524">
    <property type="term" value="F:ATP binding"/>
    <property type="evidence" value="ECO:0007669"/>
    <property type="project" value="UniProtKB-KW"/>
</dbReference>
<dbReference type="Pfam" id="PF13493">
    <property type="entry name" value="DUF4118"/>
    <property type="match status" value="1"/>
</dbReference>
<keyword evidence="5" id="KW-0808">Transferase</keyword>
<dbReference type="EC" id="2.7.13.3" evidence="3"/>
<dbReference type="GO" id="GO:0005737">
    <property type="term" value="C:cytoplasm"/>
    <property type="evidence" value="ECO:0007669"/>
    <property type="project" value="UniProtKB-ARBA"/>
</dbReference>
<reference evidence="17" key="1">
    <citation type="submission" date="2017-06" db="EMBL/GenBank/DDBJ databases">
        <title>Whole genome sequence of Laribacter hongkongensis LHGZ1.</title>
        <authorList>
            <person name="Chen D."/>
            <person name="Wu H."/>
            <person name="Chen J."/>
        </authorList>
    </citation>
    <scope>NUCLEOTIDE SEQUENCE [LARGE SCALE GENOMIC DNA]</scope>
    <source>
        <strain evidence="17">LHGZ1</strain>
    </source>
</reference>
<keyword evidence="12 14" id="KW-0472">Membrane</keyword>
<dbReference type="InterPro" id="IPR004358">
    <property type="entry name" value="Sig_transdc_His_kin-like_C"/>
</dbReference>
<dbReference type="InterPro" id="IPR014729">
    <property type="entry name" value="Rossmann-like_a/b/a_fold"/>
</dbReference>
<keyword evidence="8" id="KW-0418">Kinase</keyword>
<dbReference type="SUPFAM" id="SSF55874">
    <property type="entry name" value="ATPase domain of HSP90 chaperone/DNA topoisomerase II/histidine kinase"/>
    <property type="match status" value="1"/>
</dbReference>
<evidence type="ECO:0000256" key="13">
    <source>
        <dbReference type="ARBA" id="ARBA00057300"/>
    </source>
</evidence>
<evidence type="ECO:0000256" key="5">
    <source>
        <dbReference type="ARBA" id="ARBA00022679"/>
    </source>
</evidence>
<dbReference type="InterPro" id="IPR003594">
    <property type="entry name" value="HATPase_dom"/>
</dbReference>
<dbReference type="PANTHER" id="PTHR45569">
    <property type="entry name" value="SENSOR PROTEIN KDPD"/>
    <property type="match status" value="1"/>
</dbReference>
<dbReference type="PRINTS" id="PR00344">
    <property type="entry name" value="BCTRLSENSOR"/>
</dbReference>
<dbReference type="Pfam" id="PF02702">
    <property type="entry name" value="KdpD"/>
    <property type="match status" value="1"/>
</dbReference>
<dbReference type="Pfam" id="PF00512">
    <property type="entry name" value="HisKA"/>
    <property type="match status" value="1"/>
</dbReference>
<dbReference type="OrthoDB" id="9806130at2"/>
<evidence type="ECO:0000256" key="7">
    <source>
        <dbReference type="ARBA" id="ARBA00022741"/>
    </source>
</evidence>
<dbReference type="SMART" id="SM00387">
    <property type="entry name" value="HATPase_c"/>
    <property type="match status" value="1"/>
</dbReference>
<sequence>MDDLRPDPDRLLAALQADEQRAARGKLTIFFGACAGVGKTFAMLQALRQQREAGCEGLVGIVETHGRQDTARLLEGLPMLPSRRVAYRGHDLAEFDLDAALALHPPLIVVDELAHSNVEGSRHRKRWQDVAELLAAGIDVYTALNVQHLESLNDIVAGITGIPVRETVPDRVFDEADEVRLVDLPPDELLSRLAAGKVYLPDAAERARQHFFRKGNLIALRELALRRTADRVDAQMRAYRADRDIQPVWEARDRLLVCVGGEGGDRLVREAARLAARLQTDWIAVHVDAPRGGRRVREEALQALKLAAGLGAEITTLSGGQVEEVLAAYARSRNATKLLCGVRPQSGRRWRWQRALPERIVARHPDLDVILVSSGEAARTAPRIWHPVRPVWRDYGWATLACAATTALSALLLQVFAPANVIMLLLLTVVLVAIRWGRGPGAWAAFLAVGCFDFFFVPPFWSFTVNDTQYLFTFFLMLGVALLIGQLAASMRNAAHVARLREFRAKALARLARELSGALQTEQIVSIATEQLEPLLTVRIAVLLPDAHETLKAVGVLPVDREVAQWVYDNQQEAGAGTQTLAATDIRYVPLKAPMRTRGVLALQLTDSRMPDEPEWRHLLDGCCAQIALALERVHYVEVAQDALVSMEGERMRNTLLSAVSHDLRTPITAIAGLAGTLEKKLADPAQQELAHAIHGEATQMNRLVSNLLDMARLQSGGVKLRLDWQSLEEVVGSALGQLRPVLARHPVQVALPAELPLLEFDALLIERVLVNLLDNAAKYTPAGSGIRISARLDNGWLRLRVDDEGPGLPEPAESLFQPFVRGVRESSTSGAGLGLALCRLIVEAHGGTIATENRQEGGARFVVALPVKTAVPEEIE</sequence>
<evidence type="ECO:0000313" key="16">
    <source>
        <dbReference type="EMBL" id="ASJ24768.1"/>
    </source>
</evidence>
<dbReference type="EMBL" id="CP022115">
    <property type="protein sequence ID" value="ASJ24768.1"/>
    <property type="molecule type" value="Genomic_DNA"/>
</dbReference>
<dbReference type="Pfam" id="PF13492">
    <property type="entry name" value="GAF_3"/>
    <property type="match status" value="1"/>
</dbReference>
<dbReference type="FunFam" id="3.40.50.300:FF:000483">
    <property type="entry name" value="Sensor histidine kinase KdpD"/>
    <property type="match status" value="1"/>
</dbReference>
<dbReference type="InterPro" id="IPR036097">
    <property type="entry name" value="HisK_dim/P_sf"/>
</dbReference>
<dbReference type="InterPro" id="IPR005467">
    <property type="entry name" value="His_kinase_dom"/>
</dbReference>
<feature type="transmembrane region" description="Helical" evidence="14">
    <location>
        <begin position="441"/>
        <end position="463"/>
    </location>
</feature>
<keyword evidence="7" id="KW-0547">Nucleotide-binding</keyword>
<keyword evidence="4" id="KW-0597">Phosphoprotein</keyword>
<dbReference type="InterPro" id="IPR029016">
    <property type="entry name" value="GAF-like_dom_sf"/>
</dbReference>
<organism evidence="16 17">
    <name type="scientific">Laribacter hongkongensis</name>
    <dbReference type="NCBI Taxonomy" id="168471"/>
    <lineage>
        <taxon>Bacteria</taxon>
        <taxon>Pseudomonadati</taxon>
        <taxon>Pseudomonadota</taxon>
        <taxon>Betaproteobacteria</taxon>
        <taxon>Neisseriales</taxon>
        <taxon>Aquaspirillaceae</taxon>
        <taxon>Laribacter</taxon>
    </lineage>
</organism>
<evidence type="ECO:0000313" key="17">
    <source>
        <dbReference type="Proteomes" id="UP000197424"/>
    </source>
</evidence>
<dbReference type="SMART" id="SM00388">
    <property type="entry name" value="HisKA"/>
    <property type="match status" value="1"/>
</dbReference>
<dbReference type="InterPro" id="IPR003852">
    <property type="entry name" value="Sig_transdc_His_kinase_KdpD_N"/>
</dbReference>
<evidence type="ECO:0000256" key="10">
    <source>
        <dbReference type="ARBA" id="ARBA00022989"/>
    </source>
</evidence>
<dbReference type="InterPro" id="IPR038318">
    <property type="entry name" value="KdpD_sf"/>
</dbReference>
<dbReference type="GO" id="GO:0005886">
    <property type="term" value="C:plasma membrane"/>
    <property type="evidence" value="ECO:0007669"/>
    <property type="project" value="TreeGrafter"/>
</dbReference>
<evidence type="ECO:0000256" key="9">
    <source>
        <dbReference type="ARBA" id="ARBA00022840"/>
    </source>
</evidence>
<dbReference type="FunFam" id="3.30.565.10:FF:000042">
    <property type="entry name" value="Two-component sensor histidine kinase KdpD"/>
    <property type="match status" value="1"/>
</dbReference>
<dbReference type="SUPFAM" id="SSF52402">
    <property type="entry name" value="Adenine nucleotide alpha hydrolases-like"/>
    <property type="match status" value="1"/>
</dbReference>
<dbReference type="PANTHER" id="PTHR45569:SF1">
    <property type="entry name" value="SENSOR PROTEIN KDPD"/>
    <property type="match status" value="1"/>
</dbReference>
<dbReference type="Gene3D" id="3.30.450.40">
    <property type="match status" value="1"/>
</dbReference>
<dbReference type="InterPro" id="IPR025201">
    <property type="entry name" value="KdpD_TM"/>
</dbReference>
<protein>
    <recommendedName>
        <fullName evidence="3">histidine kinase</fullName>
        <ecNumber evidence="3">2.7.13.3</ecNumber>
    </recommendedName>
</protein>
<dbReference type="Gene3D" id="3.40.50.300">
    <property type="entry name" value="P-loop containing nucleotide triphosphate hydrolases"/>
    <property type="match status" value="1"/>
</dbReference>
<dbReference type="InterPro" id="IPR027417">
    <property type="entry name" value="P-loop_NTPase"/>
</dbReference>